<dbReference type="CDD" id="cd05930">
    <property type="entry name" value="A_NRPS"/>
    <property type="match status" value="1"/>
</dbReference>
<feature type="domain" description="Carrier" evidence="5">
    <location>
        <begin position="1668"/>
        <end position="1744"/>
    </location>
</feature>
<proteinExistence type="inferred from homology"/>
<dbReference type="GO" id="GO:0043041">
    <property type="term" value="P:amino acid activation for nonribosomal peptide biosynthetic process"/>
    <property type="evidence" value="ECO:0007669"/>
    <property type="project" value="TreeGrafter"/>
</dbReference>
<dbReference type="InterPro" id="IPR023213">
    <property type="entry name" value="CAT-like_dom_sf"/>
</dbReference>
<dbReference type="FunFam" id="1.10.1200.10:FF:000016">
    <property type="entry name" value="Non-ribosomal peptide synthase"/>
    <property type="match status" value="1"/>
</dbReference>
<dbReference type="GO" id="GO:0005737">
    <property type="term" value="C:cytoplasm"/>
    <property type="evidence" value="ECO:0007669"/>
    <property type="project" value="TreeGrafter"/>
</dbReference>
<dbReference type="GO" id="GO:0072330">
    <property type="term" value="P:monocarboxylic acid biosynthetic process"/>
    <property type="evidence" value="ECO:0007669"/>
    <property type="project" value="UniProtKB-ARBA"/>
</dbReference>
<feature type="domain" description="Carrier" evidence="5">
    <location>
        <begin position="564"/>
        <end position="638"/>
    </location>
</feature>
<dbReference type="GO" id="GO:0044550">
    <property type="term" value="P:secondary metabolite biosynthetic process"/>
    <property type="evidence" value="ECO:0007669"/>
    <property type="project" value="TreeGrafter"/>
</dbReference>
<dbReference type="InterPro" id="IPR025110">
    <property type="entry name" value="AMP-bd_C"/>
</dbReference>
<dbReference type="GO" id="GO:0008610">
    <property type="term" value="P:lipid biosynthetic process"/>
    <property type="evidence" value="ECO:0007669"/>
    <property type="project" value="UniProtKB-ARBA"/>
</dbReference>
<dbReference type="GO" id="GO:0003824">
    <property type="term" value="F:catalytic activity"/>
    <property type="evidence" value="ECO:0007669"/>
    <property type="project" value="InterPro"/>
</dbReference>
<dbReference type="InterPro" id="IPR010071">
    <property type="entry name" value="AA_adenyl_dom"/>
</dbReference>
<reference evidence="6" key="1">
    <citation type="submission" date="2022-10" db="EMBL/GenBank/DDBJ databases">
        <title>The complete genomes of actinobacterial strains from the NBC collection.</title>
        <authorList>
            <person name="Joergensen T.S."/>
            <person name="Alvarez Arevalo M."/>
            <person name="Sterndorff E.B."/>
            <person name="Faurdal D."/>
            <person name="Vuksanovic O."/>
            <person name="Mourched A.-S."/>
            <person name="Charusanti P."/>
            <person name="Shaw S."/>
            <person name="Blin K."/>
            <person name="Weber T."/>
        </authorList>
    </citation>
    <scope>NUCLEOTIDE SEQUENCE</scope>
    <source>
        <strain evidence="6">NBC_00093</strain>
    </source>
</reference>
<dbReference type="SMART" id="SM00823">
    <property type="entry name" value="PKS_PP"/>
    <property type="match status" value="2"/>
</dbReference>
<protein>
    <submittedName>
        <fullName evidence="6">Amino acid adenylation domain-containing protein</fullName>
    </submittedName>
</protein>
<evidence type="ECO:0000313" key="6">
    <source>
        <dbReference type="EMBL" id="WTT23217.1"/>
    </source>
</evidence>
<dbReference type="SUPFAM" id="SSF56801">
    <property type="entry name" value="Acetyl-CoA synthetase-like"/>
    <property type="match status" value="2"/>
</dbReference>
<keyword evidence="3" id="KW-0596">Phosphopantetheine</keyword>
<dbReference type="FunFam" id="3.40.50.980:FF:000001">
    <property type="entry name" value="Non-ribosomal peptide synthetase"/>
    <property type="match status" value="1"/>
</dbReference>
<dbReference type="PROSITE" id="PS00012">
    <property type="entry name" value="PHOSPHOPANTETHEINE"/>
    <property type="match status" value="1"/>
</dbReference>
<dbReference type="GO" id="GO:0017000">
    <property type="term" value="P:antibiotic biosynthetic process"/>
    <property type="evidence" value="ECO:0007669"/>
    <property type="project" value="UniProtKB-ARBA"/>
</dbReference>
<dbReference type="Pfam" id="PF00501">
    <property type="entry name" value="AMP-binding"/>
    <property type="match status" value="2"/>
</dbReference>
<dbReference type="InterPro" id="IPR001242">
    <property type="entry name" value="Condensation_dom"/>
</dbReference>
<dbReference type="Gene3D" id="3.40.50.12780">
    <property type="entry name" value="N-terminal domain of ligase-like"/>
    <property type="match status" value="2"/>
</dbReference>
<comment type="similarity">
    <text evidence="2">Belongs to the ATP-dependent AMP-binding enzyme family.</text>
</comment>
<dbReference type="EMBL" id="CP108222">
    <property type="protein sequence ID" value="WTT23217.1"/>
    <property type="molecule type" value="Genomic_DNA"/>
</dbReference>
<dbReference type="CDD" id="cd19531">
    <property type="entry name" value="LCL_NRPS-like"/>
    <property type="match status" value="1"/>
</dbReference>
<dbReference type="InterPro" id="IPR045851">
    <property type="entry name" value="AMP-bd_C_sf"/>
</dbReference>
<dbReference type="Gene3D" id="3.30.559.10">
    <property type="entry name" value="Chloramphenicol acetyltransferase-like domain"/>
    <property type="match status" value="2"/>
</dbReference>
<sequence>MKRNETQGTTLSSVSGLAEAFAASVAAHPERVAVNDAERSWTYRQLDERAAQLAAALREVSSEPGSPVGILLERSAWMVAAALAVVRTGSSYVPLDPETPPARLELIVEDAEPAAVITTRSLAGRVPDGVVAIYVDDPLPEPAAEEPDVAADRDTRAYIIFTSGTTGRPKGVQVSHGNVLSLLAACEDGYDFGPEDVWTLVHSFAFDVSVFEMWGALLHGGRLVVVPAQTAKDPAAFRRLLRDEQVTVLSQTPTAFQPLWAEDIRFADRLPLRWVIFAGEALHFADLRAWFAKYGDDSPRLVNMYGITETTVHASFRRVRSEDLRAGASLIGDPLPGLGFLLVSDDLSEVPDGEVGEIVVTGPGVSLGYLKRPELNRDRFVELPEGGGRGYRSGDLARLTPTGEYEYRGRKDDQVKIRGFRIELGEIRSALTDVPGVRQAAVVAAVPKGPESPVVRERSLSTEITHIRDLIRGGDRVRAETADSTPRIVAYIVAGDELDPDQLFAHLRQRLPHYMIPAFVIPVDALPMNLNGKIDKARLPAATVAGSLRESTPQALPGDDVPEAGAETTVRALVALYEEVLGVQGVTGNDSFFSVGGDSILALKLRANAEKRGMTLDLADIYALQTPTALAAVADQAPTAEEPVAPFSMLTPEDLERVSAIAGIEDAYPVGTLQAGLLFHSAYLTDVNMYCDVFSFRLKDTYDHAAMERAIARAVDRHDILRTSFDLTGYSEPLQLVHRTAAVQLTVTDLTHLPAAEQEAELQAWHAREERVRYDWADPPLSRFHTHVLGEREFLFSMSFHDALLDGWSEASLMTEFLSDYWAIKNGEETEAAPRTARRYADFIALEQRTLKDPDARTFWAGELAGVEPTLLPQLVGGSLDVHEGTIGFLSVDIPPELSDGLDQVARSCGVTVRHVLIAAHARAVATLTGRDDVVLSVMSNGRPEDEGGTEVFGLHLNMVPYRLDSGAVRWSDLIRAALEKETALLPVRRYPLAEIQRLVGIRELTDISFNYTHFHSYQRLAAATDLEVLDAKAYIHTNYTLRAEFNRDPFSGLIALDLEGNMQRVSEQQLRRIAGLYRSVLESIVAGVHRVPTRRELLGEEEWRELLAGFGDPTPQPLSADGWFQVFEQAVAAHAEKTAAVCGEHTLGYRELAERVGGLATRLAELGAGPGTVIGLGTGRDLDFLTAAMAVMRTGAVYLPLPNGPVPRVASMLRTSEATLLLSGKTFTETLTAAAVEAAGEAAPIPVLDLRTVLAEAADREPYAGLVPSGRDSAYVTFTSGSTGEPKGALIRHDGMLNHIEAKVEALDIAAGDLVSQDAAATFDISVWQMLAPLGVGGTTVIYPDAVSQDPPRLLRALAEDGVTILEVSPSVLSVINAELAYYGVDAFPGLALRWVVCAGEALTPKTVNTFRRLLPKVRFLNMWGATELSDDVTHYEVVEDIDERIASVQLGRPIRNSAVYVLDDNREPVPVGTPGELYVGGLVVGAGYLNDPERTARTFVPDPFADDPRVLAYRTGDRARQLSDGGYEFLGRIDSQLKIRGQRVELGEIEAALTGLDDLQESAVIARTFDEGRGKQLVAFYVPKVAEGMSGDAAPPAQDAAVLRLDVAPSDVRDRLARTLPRYAVPDFLIRLDELPRNTNGKVDSKVLATWDVDSLVTAPTEQAEEPATPTEAAVCDTWASVLRLDHRPGANTNFFDLGGHSLHATQVMARLRDRFGVDLPLRTLFENPTPRELAALYGAGTGTDRPASLNTATIPRRPEGTVELPLAGNQASLWFLSQVDPDDRSYEGVSLLRLTGRVDVDALRYAVDTLVDRHETLSVRFLVRDGIPYQVPAPEARVHLEVEEVTADVDADFEARKDYVWQRAAGRRYDLECGPLAVIRLYSFSATEHILEWSSHHVISDGWSIDVAVREITEAYLAHQEDRSPRLPELTVQYGDYAVWQQQRLESSADQERAFWRSYLDGYPGELPLFTDHERTEDRSRAPGYATRTWDGEATRRLTDLTRARRTTLFMLVQAATAVVMARFGQQPDVVLGTGVAGRAVPGTEHLLGFFANTLPCRYQVDLDRSAADLLESVTASALTALEHQLTPFQEIVRTADVARRPGVPPLVQVVVTVDNYPMELGELPGLTAILEQMPPQTSQFDLFFRFLEGDRLRLDLQYDSALFTAATVERLVDAVARVLDAFLDEPDRSLGTVPLATAEECAELALIWAELTGRRLDFANAAEAATVADSPHWSVFVDRVEAQGLLPALLLTL</sequence>
<dbReference type="SUPFAM" id="SSF52777">
    <property type="entry name" value="CoA-dependent acyltransferases"/>
    <property type="match status" value="4"/>
</dbReference>
<name>A0AAU2AI54_9ACTN</name>
<dbReference type="PANTHER" id="PTHR45527">
    <property type="entry name" value="NONRIBOSOMAL PEPTIDE SYNTHETASE"/>
    <property type="match status" value="1"/>
</dbReference>
<dbReference type="InterPro" id="IPR036736">
    <property type="entry name" value="ACP-like_sf"/>
</dbReference>
<dbReference type="InterPro" id="IPR020806">
    <property type="entry name" value="PKS_PP-bd"/>
</dbReference>
<dbReference type="Pfam" id="PF00668">
    <property type="entry name" value="Condensation"/>
    <property type="match status" value="2"/>
</dbReference>
<dbReference type="InterPro" id="IPR020845">
    <property type="entry name" value="AMP-binding_CS"/>
</dbReference>
<dbReference type="PROSITE" id="PS00455">
    <property type="entry name" value="AMP_BINDING"/>
    <property type="match status" value="2"/>
</dbReference>
<comment type="cofactor">
    <cofactor evidence="1">
        <name>pantetheine 4'-phosphate</name>
        <dbReference type="ChEBI" id="CHEBI:47942"/>
    </cofactor>
</comment>
<organism evidence="6">
    <name type="scientific">Streptomyces sp. NBC_00093</name>
    <dbReference type="NCBI Taxonomy" id="2975649"/>
    <lineage>
        <taxon>Bacteria</taxon>
        <taxon>Bacillati</taxon>
        <taxon>Actinomycetota</taxon>
        <taxon>Actinomycetes</taxon>
        <taxon>Kitasatosporales</taxon>
        <taxon>Streptomycetaceae</taxon>
        <taxon>Streptomyces</taxon>
    </lineage>
</organism>
<dbReference type="InterPro" id="IPR000873">
    <property type="entry name" value="AMP-dep_synth/lig_dom"/>
</dbReference>
<evidence type="ECO:0000256" key="2">
    <source>
        <dbReference type="ARBA" id="ARBA00006432"/>
    </source>
</evidence>
<dbReference type="InterPro" id="IPR006162">
    <property type="entry name" value="Ppantetheine_attach_site"/>
</dbReference>
<dbReference type="FunFam" id="3.40.50.12780:FF:000012">
    <property type="entry name" value="Non-ribosomal peptide synthetase"/>
    <property type="match status" value="1"/>
</dbReference>
<dbReference type="PROSITE" id="PS50075">
    <property type="entry name" value="CARRIER"/>
    <property type="match status" value="2"/>
</dbReference>
<dbReference type="PANTHER" id="PTHR45527:SF1">
    <property type="entry name" value="FATTY ACID SYNTHASE"/>
    <property type="match status" value="1"/>
</dbReference>
<evidence type="ECO:0000256" key="1">
    <source>
        <dbReference type="ARBA" id="ARBA00001957"/>
    </source>
</evidence>
<dbReference type="Gene3D" id="3.30.300.30">
    <property type="match status" value="2"/>
</dbReference>
<dbReference type="Gene3D" id="1.10.1200.10">
    <property type="entry name" value="ACP-like"/>
    <property type="match status" value="2"/>
</dbReference>
<dbReference type="FunFam" id="3.30.300.30:FF:000015">
    <property type="entry name" value="Nonribosomal peptide synthase SidD"/>
    <property type="match status" value="2"/>
</dbReference>
<dbReference type="NCBIfam" id="TIGR01733">
    <property type="entry name" value="AA-adenyl-dom"/>
    <property type="match status" value="2"/>
</dbReference>
<dbReference type="InterPro" id="IPR042099">
    <property type="entry name" value="ANL_N_sf"/>
</dbReference>
<gene>
    <name evidence="6" type="ORF">OHA22_50490</name>
</gene>
<keyword evidence="4" id="KW-0597">Phosphoprotein</keyword>
<evidence type="ECO:0000256" key="4">
    <source>
        <dbReference type="ARBA" id="ARBA00022553"/>
    </source>
</evidence>
<dbReference type="GO" id="GO:0031177">
    <property type="term" value="F:phosphopantetheine binding"/>
    <property type="evidence" value="ECO:0007669"/>
    <property type="project" value="InterPro"/>
</dbReference>
<dbReference type="InterPro" id="IPR009081">
    <property type="entry name" value="PP-bd_ACP"/>
</dbReference>
<dbReference type="SUPFAM" id="SSF47336">
    <property type="entry name" value="ACP-like"/>
    <property type="match status" value="2"/>
</dbReference>
<accession>A0AAU2AI54</accession>
<evidence type="ECO:0000259" key="5">
    <source>
        <dbReference type="PROSITE" id="PS50075"/>
    </source>
</evidence>
<dbReference type="Pfam" id="PF13193">
    <property type="entry name" value="AMP-binding_C"/>
    <property type="match status" value="2"/>
</dbReference>
<dbReference type="Gene3D" id="3.30.559.30">
    <property type="entry name" value="Nonribosomal peptide synthetase, condensation domain"/>
    <property type="match status" value="2"/>
</dbReference>
<dbReference type="Pfam" id="PF00550">
    <property type="entry name" value="PP-binding"/>
    <property type="match status" value="2"/>
</dbReference>
<evidence type="ECO:0000256" key="3">
    <source>
        <dbReference type="ARBA" id="ARBA00022450"/>
    </source>
</evidence>